<proteinExistence type="inferred from homology"/>
<dbReference type="EMBL" id="JXSX01000001">
    <property type="protein sequence ID" value="KIR65834.1"/>
    <property type="molecule type" value="Genomic_DNA"/>
</dbReference>
<dbReference type="PATRIC" id="fig|47853.6.peg.2340"/>
<dbReference type="Gene3D" id="3.30.420.40">
    <property type="match status" value="2"/>
</dbReference>
<evidence type="ECO:0000256" key="3">
    <source>
        <dbReference type="ARBA" id="ARBA00022741"/>
    </source>
</evidence>
<keyword evidence="2" id="KW-0597">Phosphoprotein</keyword>
<comment type="caution">
    <text evidence="8">The sequence shown here is derived from an EMBL/GenBank/DDBJ whole genome shotgun (WGS) entry which is preliminary data.</text>
</comment>
<dbReference type="GeneID" id="301304668"/>
<keyword evidence="6" id="KW-0143">Chaperone</keyword>
<evidence type="ECO:0000313" key="9">
    <source>
        <dbReference type="Proteomes" id="UP000032254"/>
    </source>
</evidence>
<dbReference type="PROSITE" id="PS00297">
    <property type="entry name" value="HSP70_1"/>
    <property type="match status" value="1"/>
</dbReference>
<organism evidence="8 9">
    <name type="scientific">Micromonospora haikouensis</name>
    <dbReference type="NCBI Taxonomy" id="686309"/>
    <lineage>
        <taxon>Bacteria</taxon>
        <taxon>Bacillati</taxon>
        <taxon>Actinomycetota</taxon>
        <taxon>Actinomycetes</taxon>
        <taxon>Micromonosporales</taxon>
        <taxon>Micromonosporaceae</taxon>
        <taxon>Micromonospora</taxon>
    </lineage>
</organism>
<keyword evidence="3 7" id="KW-0547">Nucleotide-binding</keyword>
<dbReference type="GO" id="GO:0005524">
    <property type="term" value="F:ATP binding"/>
    <property type="evidence" value="ECO:0007669"/>
    <property type="project" value="UniProtKB-KW"/>
</dbReference>
<dbReference type="FunFam" id="3.30.420.40:FF:000545">
    <property type="entry name" value="Endoplasmic reticulum chaperone BiP"/>
    <property type="match status" value="1"/>
</dbReference>
<dbReference type="AlphaFoldDB" id="A0A0D0X4N0"/>
<dbReference type="InterPro" id="IPR043129">
    <property type="entry name" value="ATPase_NBD"/>
</dbReference>
<dbReference type="InterPro" id="IPR013126">
    <property type="entry name" value="Hsp_70_fam"/>
</dbReference>
<dbReference type="OrthoDB" id="9766019at2"/>
<comment type="similarity">
    <text evidence="1 7">Belongs to the heat shock protein 70 family.</text>
</comment>
<evidence type="ECO:0000256" key="4">
    <source>
        <dbReference type="ARBA" id="ARBA00022840"/>
    </source>
</evidence>
<accession>A0A0D0X4N0</accession>
<evidence type="ECO:0000256" key="7">
    <source>
        <dbReference type="RuleBase" id="RU003322"/>
    </source>
</evidence>
<evidence type="ECO:0000256" key="5">
    <source>
        <dbReference type="ARBA" id="ARBA00023016"/>
    </source>
</evidence>
<dbReference type="RefSeq" id="WP_043962652.1">
    <property type="nucleotide sequence ID" value="NZ_JBIAFS010000001.1"/>
</dbReference>
<protein>
    <submittedName>
        <fullName evidence="8">Molecular chaperone Hsp70</fullName>
    </submittedName>
</protein>
<dbReference type="PANTHER" id="PTHR19375">
    <property type="entry name" value="HEAT SHOCK PROTEIN 70KDA"/>
    <property type="match status" value="1"/>
</dbReference>
<keyword evidence="5" id="KW-0346">Stress response</keyword>
<dbReference type="InterPro" id="IPR029047">
    <property type="entry name" value="HSP70_peptide-bd_sf"/>
</dbReference>
<sequence>MTEQLTYFGIDLGTTYSAISYIDETGRPTVIRDLIAESDTMPSVVYFESADNVVVGANARNMARVDPEHVVERVKRQMGRERQWEFFGETHTPESISALILRRLTEYAQEYTQREVRQAVITVPAYFGMLERDATRNAGVLAGLDVLGIVPEPVAAALQYDLMDGAAERTVLVYDLGGGTFDTTVIRVGADAVEVICTDGDQELGGADWDDRLAQHLLQEFVAAAAPAEEPAEDAQFMQDLYLTAEQVKRQLSQATSRTVPLRFAGASAMITITRQTFEEITRDLLDNTIAITDRTLDKLRDKLGGDPRQLVDEVLLVGGSTKMPAVTARLAETYGWRPQLHDPDLAVAKGAARYALSRAVWQAADPAAESAPTAEERAERVNELANLTGLSAESIAAVSHKRITTVLPKAFGVKLVDTDKPGWEEDTEAASYVAHLVHADDPLPSGPHPLVGGTVVDNQQELKIEVYEQAGTVESAELFANKAVDRGAGTITGLPPLPQGSPINISMTVDDNGLLTVHAVEPTSGKDLTIAVRVSVLSEEEIPQLRAKVSAISVRS</sequence>
<dbReference type="FunFam" id="3.90.640.10:FF:000003">
    <property type="entry name" value="Molecular chaperone DnaK"/>
    <property type="match status" value="1"/>
</dbReference>
<dbReference type="CDD" id="cd24029">
    <property type="entry name" value="ASKHA_NBD_HSP70_DnaK_HscA_HscC"/>
    <property type="match status" value="1"/>
</dbReference>
<dbReference type="Proteomes" id="UP000032254">
    <property type="component" value="Unassembled WGS sequence"/>
</dbReference>
<keyword evidence="4 7" id="KW-0067">ATP-binding</keyword>
<evidence type="ECO:0000313" key="8">
    <source>
        <dbReference type="EMBL" id="KIR65834.1"/>
    </source>
</evidence>
<dbReference type="PRINTS" id="PR00301">
    <property type="entry name" value="HEATSHOCK70"/>
</dbReference>
<keyword evidence="9" id="KW-1185">Reference proteome</keyword>
<dbReference type="Gene3D" id="2.60.34.10">
    <property type="entry name" value="Substrate Binding Domain Of DNAk, Chain A, domain 1"/>
    <property type="match status" value="1"/>
</dbReference>
<name>A0A0D0X4N0_9ACTN</name>
<reference evidence="8 9" key="1">
    <citation type="submission" date="2015-01" db="EMBL/GenBank/DDBJ databases">
        <title>Sequencing and annotation of Micromonospora carbonacea strain JXNU-1 genome.</title>
        <authorList>
            <person name="Long Z."/>
            <person name="Huang Y."/>
            <person name="Jiang Y."/>
        </authorList>
    </citation>
    <scope>NUCLEOTIDE SEQUENCE [LARGE SCALE GENOMIC DNA]</scope>
    <source>
        <strain evidence="8 9">JXNU-1</strain>
    </source>
</reference>
<dbReference type="PROSITE" id="PS00329">
    <property type="entry name" value="HSP70_2"/>
    <property type="match status" value="1"/>
</dbReference>
<dbReference type="Pfam" id="PF00012">
    <property type="entry name" value="HSP70"/>
    <property type="match status" value="2"/>
</dbReference>
<dbReference type="PROSITE" id="PS01036">
    <property type="entry name" value="HSP70_3"/>
    <property type="match status" value="1"/>
</dbReference>
<dbReference type="SUPFAM" id="SSF53067">
    <property type="entry name" value="Actin-like ATPase domain"/>
    <property type="match status" value="2"/>
</dbReference>
<dbReference type="InterPro" id="IPR018181">
    <property type="entry name" value="Heat_shock_70_CS"/>
</dbReference>
<evidence type="ECO:0000256" key="1">
    <source>
        <dbReference type="ARBA" id="ARBA00007381"/>
    </source>
</evidence>
<evidence type="ECO:0000256" key="2">
    <source>
        <dbReference type="ARBA" id="ARBA00022553"/>
    </source>
</evidence>
<evidence type="ECO:0000256" key="6">
    <source>
        <dbReference type="ARBA" id="ARBA00023186"/>
    </source>
</evidence>
<dbReference type="SUPFAM" id="SSF100920">
    <property type="entry name" value="Heat shock protein 70kD (HSP70), peptide-binding domain"/>
    <property type="match status" value="1"/>
</dbReference>
<gene>
    <name evidence="8" type="ORF">TK50_11040</name>
</gene>
<dbReference type="GO" id="GO:0140662">
    <property type="term" value="F:ATP-dependent protein folding chaperone"/>
    <property type="evidence" value="ECO:0007669"/>
    <property type="project" value="InterPro"/>
</dbReference>
<dbReference type="Gene3D" id="3.90.640.10">
    <property type="entry name" value="Actin, Chain A, domain 4"/>
    <property type="match status" value="1"/>
</dbReference>